<dbReference type="EMBL" id="CAMGYJ010000004">
    <property type="protein sequence ID" value="CAI0407065.1"/>
    <property type="molecule type" value="Genomic_DNA"/>
</dbReference>
<evidence type="ECO:0000256" key="2">
    <source>
        <dbReference type="ARBA" id="ARBA00012513"/>
    </source>
</evidence>
<name>A0AAV0JCH4_9ROSI</name>
<dbReference type="SUPFAM" id="SSF56112">
    <property type="entry name" value="Protein kinase-like (PK-like)"/>
    <property type="match status" value="1"/>
</dbReference>
<keyword evidence="23" id="KW-1185">Reference proteome</keyword>
<feature type="compositionally biased region" description="Polar residues" evidence="18">
    <location>
        <begin position="876"/>
        <end position="898"/>
    </location>
</feature>
<dbReference type="FunFam" id="1.10.510.10:FF:001697">
    <property type="entry name" value="Uncharacterized protein"/>
    <property type="match status" value="1"/>
</dbReference>
<keyword evidence="9" id="KW-0418">Kinase</keyword>
<dbReference type="InterPro" id="IPR000719">
    <property type="entry name" value="Prot_kinase_dom"/>
</dbReference>
<evidence type="ECO:0000256" key="3">
    <source>
        <dbReference type="ARBA" id="ARBA00022527"/>
    </source>
</evidence>
<keyword evidence="6 19" id="KW-0732">Signal</keyword>
<evidence type="ECO:0000256" key="4">
    <source>
        <dbReference type="ARBA" id="ARBA00022679"/>
    </source>
</evidence>
<dbReference type="AlphaFoldDB" id="A0AAV0JCH4"/>
<dbReference type="CDD" id="cd14066">
    <property type="entry name" value="STKc_IRAK"/>
    <property type="match status" value="1"/>
</dbReference>
<feature type="domain" description="Protein kinase" evidence="20">
    <location>
        <begin position="566"/>
        <end position="842"/>
    </location>
</feature>
<dbReference type="InterPro" id="IPR038408">
    <property type="entry name" value="GNK2_sf"/>
</dbReference>
<dbReference type="GO" id="GO:0005886">
    <property type="term" value="C:plasma membrane"/>
    <property type="evidence" value="ECO:0007669"/>
    <property type="project" value="TreeGrafter"/>
</dbReference>
<proteinExistence type="predicted"/>
<dbReference type="Pfam" id="PF01657">
    <property type="entry name" value="Stress-antifung"/>
    <property type="match status" value="3"/>
</dbReference>
<dbReference type="PROSITE" id="PS50011">
    <property type="entry name" value="PROTEIN_KINASE_DOM"/>
    <property type="match status" value="1"/>
</dbReference>
<evidence type="ECO:0000256" key="9">
    <source>
        <dbReference type="ARBA" id="ARBA00022777"/>
    </source>
</evidence>
<feature type="domain" description="Gnk2-homologous" evidence="21">
    <location>
        <begin position="141"/>
        <end position="246"/>
    </location>
</feature>
<evidence type="ECO:0000256" key="10">
    <source>
        <dbReference type="ARBA" id="ARBA00022840"/>
    </source>
</evidence>
<dbReference type="CDD" id="cd23509">
    <property type="entry name" value="Gnk2-like"/>
    <property type="match status" value="4"/>
</dbReference>
<evidence type="ECO:0000256" key="11">
    <source>
        <dbReference type="ARBA" id="ARBA00022989"/>
    </source>
</evidence>
<sequence>MEGSSSLLSLLLPLLLLLLLPLPSNTQFLDLLHPLCFQTAGTYTAGSTFRRNLDSALSSIVSDTEIDNGFYKVSAGFGPDRIVAIGLCLGDLDPPNCRSCISRSASRIVQSCPNQKEAILYYDFCMLRYSSPSLRSNSDRPESAPIPPPAGAGFAGPFMDPRLADLLTRIRKEAAGGGTWMKYATGVAELGRSKTAYGLAQCIPELSGPDCDSCLDHLTWTVPGAGEIGRVAVSLGCWLWYGMLELDGPEGSCSGSKLGTEIASYGDELDGLLDSLVEKASHANFFSTGTSPGGNVHALYLCRGDVVSGEECRSCVADAAHDMRLRCPSNRSAVILREKCLVRYSDRLFFGVLEMEPRVTRGDGEENSSSSTTAPTPTTSPSGSNNNSCKAVMALVHELAGYVPYTAMMYGTNSSVTDNQSNYAMAQCTRDLNSTYCEVCLNQLIIIASGCCLKYSSGWRVQTPSCSLWYKQTLFYNPAAPDTDYSHSHDTSGSSLKVSMAVVGGAALAAVVLAVTCFRCYVLFSCKRRLTGILNREGIQVTEHESNTTEMQFYTLAAVQAATNNFSDGNKLGEGGFGPVYRGRLPSGEEIAVKRLSMTSKQGLEEFRNEVMVILKLQHKNLVRLLGCCLERGEKLLVYEYLANTSLDVFLFDARKCKELDWEKRANIITGTARGLVYLHEDSRLKIVHRDLKASNVLLDDEMNPKISDFGTARIFGMDQHEASTDRVVGTYGYMAPEYALGGVISTKSDVYSFGILMLEIISGKKNRGPFNQEQATSLLSLAWEKWSEGRGDKLIDQTIVDGCSTSDALRWIHVGLLCTQDDPAERPDMSKVVLMLGSTAVCLPQPLKPPFSLGNFSSVGGGGDDGDDDQSSSSREGTVYSSPVSTYQSVVNCSHSA</sequence>
<evidence type="ECO:0000259" key="20">
    <source>
        <dbReference type="PROSITE" id="PS50011"/>
    </source>
</evidence>
<comment type="caution">
    <text evidence="22">The sequence shown here is derived from an EMBL/GenBank/DDBJ whole genome shotgun (WGS) entry which is preliminary data.</text>
</comment>
<reference evidence="22" key="1">
    <citation type="submission" date="2022-08" db="EMBL/GenBank/DDBJ databases">
        <authorList>
            <person name="Gutierrez-Valencia J."/>
        </authorList>
    </citation>
    <scope>NUCLEOTIDE SEQUENCE</scope>
</reference>
<evidence type="ECO:0000256" key="5">
    <source>
        <dbReference type="ARBA" id="ARBA00022692"/>
    </source>
</evidence>
<dbReference type="Gene3D" id="3.30.430.20">
    <property type="entry name" value="Gnk2 domain, C-X8-C-X2-C motif"/>
    <property type="match status" value="4"/>
</dbReference>
<dbReference type="InterPro" id="IPR002902">
    <property type="entry name" value="GNK2"/>
</dbReference>
<accession>A0AAV0JCH4</accession>
<keyword evidence="13" id="KW-1015">Disulfide bond</keyword>
<dbReference type="PROSITE" id="PS51473">
    <property type="entry name" value="GNK2"/>
    <property type="match status" value="4"/>
</dbReference>
<dbReference type="Pfam" id="PF07714">
    <property type="entry name" value="PK_Tyr_Ser-Thr"/>
    <property type="match status" value="1"/>
</dbReference>
<feature type="domain" description="Gnk2-homologous" evidence="21">
    <location>
        <begin position="370"/>
        <end position="475"/>
    </location>
</feature>
<dbReference type="InterPro" id="IPR011009">
    <property type="entry name" value="Kinase-like_dom_sf"/>
</dbReference>
<dbReference type="PANTHER" id="PTHR27002:SF804">
    <property type="entry name" value="OS02G0710500 PROTEIN"/>
    <property type="match status" value="1"/>
</dbReference>
<feature type="compositionally biased region" description="Low complexity" evidence="18">
    <location>
        <begin position="367"/>
        <end position="385"/>
    </location>
</feature>
<comment type="subcellular location">
    <subcellularLocation>
        <location evidence="1">Membrane</location>
        <topology evidence="1">Single-pass membrane protein</topology>
    </subcellularLocation>
</comment>
<evidence type="ECO:0000313" key="23">
    <source>
        <dbReference type="Proteomes" id="UP001154282"/>
    </source>
</evidence>
<keyword evidence="3" id="KW-0723">Serine/threonine-protein kinase</keyword>
<dbReference type="FunFam" id="3.30.200.20:FF:000195">
    <property type="entry name" value="G-type lectin S-receptor-like serine/threonine-protein kinase"/>
    <property type="match status" value="1"/>
</dbReference>
<comment type="catalytic activity">
    <reaction evidence="17">
        <text>L-seryl-[protein] + ATP = O-phospho-L-seryl-[protein] + ADP + H(+)</text>
        <dbReference type="Rhea" id="RHEA:17989"/>
        <dbReference type="Rhea" id="RHEA-COMP:9863"/>
        <dbReference type="Rhea" id="RHEA-COMP:11604"/>
        <dbReference type="ChEBI" id="CHEBI:15378"/>
        <dbReference type="ChEBI" id="CHEBI:29999"/>
        <dbReference type="ChEBI" id="CHEBI:30616"/>
        <dbReference type="ChEBI" id="CHEBI:83421"/>
        <dbReference type="ChEBI" id="CHEBI:456216"/>
        <dbReference type="EC" id="2.7.11.1"/>
    </reaction>
</comment>
<keyword evidence="12" id="KW-0472">Membrane</keyword>
<dbReference type="InterPro" id="IPR001245">
    <property type="entry name" value="Ser-Thr/Tyr_kinase_cat_dom"/>
</dbReference>
<evidence type="ECO:0000259" key="21">
    <source>
        <dbReference type="PROSITE" id="PS51473"/>
    </source>
</evidence>
<dbReference type="PROSITE" id="PS00108">
    <property type="entry name" value="PROTEIN_KINASE_ST"/>
    <property type="match status" value="1"/>
</dbReference>
<dbReference type="GO" id="GO:0005524">
    <property type="term" value="F:ATP binding"/>
    <property type="evidence" value="ECO:0007669"/>
    <property type="project" value="UniProtKB-KW"/>
</dbReference>
<keyword evidence="7" id="KW-0677">Repeat</keyword>
<feature type="domain" description="Gnk2-homologous" evidence="21">
    <location>
        <begin position="31"/>
        <end position="134"/>
    </location>
</feature>
<evidence type="ECO:0000313" key="22">
    <source>
        <dbReference type="EMBL" id="CAI0407065.1"/>
    </source>
</evidence>
<dbReference type="SMART" id="SM00220">
    <property type="entry name" value="S_TKc"/>
    <property type="match status" value="1"/>
</dbReference>
<keyword evidence="8" id="KW-0547">Nucleotide-binding</keyword>
<dbReference type="Gene3D" id="1.10.510.10">
    <property type="entry name" value="Transferase(Phosphotransferase) domain 1"/>
    <property type="match status" value="1"/>
</dbReference>
<dbReference type="PANTHER" id="PTHR27002">
    <property type="entry name" value="RECEPTOR-LIKE SERINE/THREONINE-PROTEIN KINASE SD1-8"/>
    <property type="match status" value="1"/>
</dbReference>
<comment type="catalytic activity">
    <reaction evidence="16">
        <text>L-threonyl-[protein] + ATP = O-phospho-L-threonyl-[protein] + ADP + H(+)</text>
        <dbReference type="Rhea" id="RHEA:46608"/>
        <dbReference type="Rhea" id="RHEA-COMP:11060"/>
        <dbReference type="Rhea" id="RHEA-COMP:11605"/>
        <dbReference type="ChEBI" id="CHEBI:15378"/>
        <dbReference type="ChEBI" id="CHEBI:30013"/>
        <dbReference type="ChEBI" id="CHEBI:30616"/>
        <dbReference type="ChEBI" id="CHEBI:61977"/>
        <dbReference type="ChEBI" id="CHEBI:456216"/>
        <dbReference type="EC" id="2.7.11.1"/>
    </reaction>
</comment>
<evidence type="ECO:0000256" key="16">
    <source>
        <dbReference type="ARBA" id="ARBA00047899"/>
    </source>
</evidence>
<protein>
    <recommendedName>
        <fullName evidence="2">non-specific serine/threonine protein kinase</fullName>
        <ecNumber evidence="2">2.7.11.1</ecNumber>
    </recommendedName>
</protein>
<evidence type="ECO:0000256" key="14">
    <source>
        <dbReference type="ARBA" id="ARBA00023170"/>
    </source>
</evidence>
<keyword evidence="11" id="KW-1133">Transmembrane helix</keyword>
<dbReference type="Proteomes" id="UP001154282">
    <property type="component" value="Unassembled WGS sequence"/>
</dbReference>
<feature type="region of interest" description="Disordered" evidence="18">
    <location>
        <begin position="855"/>
        <end position="898"/>
    </location>
</feature>
<feature type="signal peptide" evidence="19">
    <location>
        <begin position="1"/>
        <end position="26"/>
    </location>
</feature>
<keyword evidence="5" id="KW-0812">Transmembrane</keyword>
<evidence type="ECO:0000256" key="15">
    <source>
        <dbReference type="ARBA" id="ARBA00023180"/>
    </source>
</evidence>
<dbReference type="FunFam" id="3.30.430.20:FF:000003">
    <property type="entry name" value="Cysteine-rich RLK (RECEPTOR-like protein kinase) 10"/>
    <property type="match status" value="1"/>
</dbReference>
<dbReference type="Gene3D" id="3.30.200.20">
    <property type="entry name" value="Phosphorylase Kinase, domain 1"/>
    <property type="match status" value="1"/>
</dbReference>
<dbReference type="EC" id="2.7.11.1" evidence="2"/>
<feature type="region of interest" description="Disordered" evidence="18">
    <location>
        <begin position="360"/>
        <end position="385"/>
    </location>
</feature>
<organism evidence="22 23">
    <name type="scientific">Linum tenue</name>
    <dbReference type="NCBI Taxonomy" id="586396"/>
    <lineage>
        <taxon>Eukaryota</taxon>
        <taxon>Viridiplantae</taxon>
        <taxon>Streptophyta</taxon>
        <taxon>Embryophyta</taxon>
        <taxon>Tracheophyta</taxon>
        <taxon>Spermatophyta</taxon>
        <taxon>Magnoliopsida</taxon>
        <taxon>eudicotyledons</taxon>
        <taxon>Gunneridae</taxon>
        <taxon>Pentapetalae</taxon>
        <taxon>rosids</taxon>
        <taxon>fabids</taxon>
        <taxon>Malpighiales</taxon>
        <taxon>Linaceae</taxon>
        <taxon>Linum</taxon>
    </lineage>
</organism>
<evidence type="ECO:0000256" key="13">
    <source>
        <dbReference type="ARBA" id="ARBA00023157"/>
    </source>
</evidence>
<feature type="domain" description="Gnk2-homologous" evidence="21">
    <location>
        <begin position="247"/>
        <end position="349"/>
    </location>
</feature>
<evidence type="ECO:0000256" key="17">
    <source>
        <dbReference type="ARBA" id="ARBA00048679"/>
    </source>
</evidence>
<evidence type="ECO:0000256" key="12">
    <source>
        <dbReference type="ARBA" id="ARBA00023136"/>
    </source>
</evidence>
<keyword evidence="4" id="KW-0808">Transferase</keyword>
<evidence type="ECO:0000256" key="19">
    <source>
        <dbReference type="SAM" id="SignalP"/>
    </source>
</evidence>
<evidence type="ECO:0000256" key="18">
    <source>
        <dbReference type="SAM" id="MobiDB-lite"/>
    </source>
</evidence>
<keyword evidence="10" id="KW-0067">ATP-binding</keyword>
<evidence type="ECO:0000256" key="8">
    <source>
        <dbReference type="ARBA" id="ARBA00022741"/>
    </source>
</evidence>
<dbReference type="GO" id="GO:0004674">
    <property type="term" value="F:protein serine/threonine kinase activity"/>
    <property type="evidence" value="ECO:0007669"/>
    <property type="project" value="UniProtKB-KW"/>
</dbReference>
<dbReference type="InterPro" id="IPR008271">
    <property type="entry name" value="Ser/Thr_kinase_AS"/>
</dbReference>
<keyword evidence="15" id="KW-0325">Glycoprotein</keyword>
<evidence type="ECO:0000256" key="7">
    <source>
        <dbReference type="ARBA" id="ARBA00022737"/>
    </source>
</evidence>
<evidence type="ECO:0000256" key="6">
    <source>
        <dbReference type="ARBA" id="ARBA00022729"/>
    </source>
</evidence>
<keyword evidence="14" id="KW-0675">Receptor</keyword>
<feature type="chain" id="PRO_5043673181" description="non-specific serine/threonine protein kinase" evidence="19">
    <location>
        <begin position="27"/>
        <end position="898"/>
    </location>
</feature>
<evidence type="ECO:0000256" key="1">
    <source>
        <dbReference type="ARBA" id="ARBA00004167"/>
    </source>
</evidence>
<gene>
    <name evidence="22" type="ORF">LITE_LOCUS13445</name>
</gene>